<dbReference type="EMBL" id="JAVREK010000002">
    <property type="protein sequence ID" value="MDT0300856.1"/>
    <property type="molecule type" value="Genomic_DNA"/>
</dbReference>
<proteinExistence type="predicted"/>
<protein>
    <submittedName>
        <fullName evidence="2">Uncharacterized protein</fullName>
    </submittedName>
</protein>
<gene>
    <name evidence="2" type="ORF">RM446_01875</name>
</gene>
<organism evidence="2 3">
    <name type="scientific">Streptomonospora wellingtoniae</name>
    <dbReference type="NCBI Taxonomy" id="3075544"/>
    <lineage>
        <taxon>Bacteria</taxon>
        <taxon>Bacillati</taxon>
        <taxon>Actinomycetota</taxon>
        <taxon>Actinomycetes</taxon>
        <taxon>Streptosporangiales</taxon>
        <taxon>Nocardiopsidaceae</taxon>
        <taxon>Streptomonospora</taxon>
    </lineage>
</organism>
<reference evidence="3" key="1">
    <citation type="submission" date="2023-07" db="EMBL/GenBank/DDBJ databases">
        <title>30 novel species of actinomycetes from the DSMZ collection.</title>
        <authorList>
            <person name="Nouioui I."/>
        </authorList>
    </citation>
    <scope>NUCLEOTIDE SEQUENCE [LARGE SCALE GENOMIC DNA]</scope>
    <source>
        <strain evidence="3">DSM 45055</strain>
    </source>
</reference>
<sequence length="55" mass="5943">MQVPIPVPLPEIRSPLPGTPPADPDSDEIGRTSPFLSSTEDLAAYGYVEEEFLIS</sequence>
<feature type="region of interest" description="Disordered" evidence="1">
    <location>
        <begin position="1"/>
        <end position="34"/>
    </location>
</feature>
<name>A0ABU2KNL0_9ACTN</name>
<evidence type="ECO:0000313" key="2">
    <source>
        <dbReference type="EMBL" id="MDT0300856.1"/>
    </source>
</evidence>
<comment type="caution">
    <text evidence="2">The sequence shown here is derived from an EMBL/GenBank/DDBJ whole genome shotgun (WGS) entry which is preliminary data.</text>
</comment>
<dbReference type="Proteomes" id="UP001183226">
    <property type="component" value="Unassembled WGS sequence"/>
</dbReference>
<dbReference type="RefSeq" id="WP_311543295.1">
    <property type="nucleotide sequence ID" value="NZ_JAVREK010000002.1"/>
</dbReference>
<evidence type="ECO:0000313" key="3">
    <source>
        <dbReference type="Proteomes" id="UP001183226"/>
    </source>
</evidence>
<evidence type="ECO:0000256" key="1">
    <source>
        <dbReference type="SAM" id="MobiDB-lite"/>
    </source>
</evidence>
<accession>A0ABU2KNL0</accession>
<keyword evidence="3" id="KW-1185">Reference proteome</keyword>